<name>A0AAJ0HFG2_9PEZI</name>
<reference evidence="4" key="1">
    <citation type="journal article" date="2023" name="Mol. Phylogenet. Evol.">
        <title>Genome-scale phylogeny and comparative genomics of the fungal order Sordariales.</title>
        <authorList>
            <person name="Hensen N."/>
            <person name="Bonometti L."/>
            <person name="Westerberg I."/>
            <person name="Brannstrom I.O."/>
            <person name="Guillou S."/>
            <person name="Cros-Aarteil S."/>
            <person name="Calhoun S."/>
            <person name="Haridas S."/>
            <person name="Kuo A."/>
            <person name="Mondo S."/>
            <person name="Pangilinan J."/>
            <person name="Riley R."/>
            <person name="LaButti K."/>
            <person name="Andreopoulos B."/>
            <person name="Lipzen A."/>
            <person name="Chen C."/>
            <person name="Yan M."/>
            <person name="Daum C."/>
            <person name="Ng V."/>
            <person name="Clum A."/>
            <person name="Steindorff A."/>
            <person name="Ohm R.A."/>
            <person name="Martin F."/>
            <person name="Silar P."/>
            <person name="Natvig D.O."/>
            <person name="Lalanne C."/>
            <person name="Gautier V."/>
            <person name="Ament-Velasquez S.L."/>
            <person name="Kruys A."/>
            <person name="Hutchinson M.I."/>
            <person name="Powell A.J."/>
            <person name="Barry K."/>
            <person name="Miller A.N."/>
            <person name="Grigoriev I.V."/>
            <person name="Debuchy R."/>
            <person name="Gladieux P."/>
            <person name="Hiltunen Thoren M."/>
            <person name="Johannesson H."/>
        </authorList>
    </citation>
    <scope>NUCLEOTIDE SEQUENCE</scope>
    <source>
        <strain evidence="4">CBS 955.72</strain>
    </source>
</reference>
<evidence type="ECO:0000313" key="4">
    <source>
        <dbReference type="EMBL" id="KAK3349686.1"/>
    </source>
</evidence>
<sequence>MPPSFMGMLKPTLLLKQGADISSRATTGFGILVTKSSGRREIVHMHRPIPLQIAASRGHFEVVNLLLGHGADLMAKAGDWYTAFKCAVEFYQDSVGTQLLEIGATCGVRIERWSSVLYHSVIYEHEGYVRQILAKGIDMKLKSYEYHHYSSPLLLAVRKENKVIVRLLLDAGDDFQMALMYAIAEGYKDMVCFLLDECNGRTAGYSLNVRLPAFEDRGESRFMPLEHGNPNAFLSGWRRETPLEIACERSHSEIVCCLLDRGADIKDYLLLVAASEGYRRTVEVLVERGVNIEVRGASGHGPTALWEAAKAGHRGVTEALLVKGADTEARNIDGIRSTALWEAAKAGHKGVVEALLEGGADIELRTSHFFFREIKSTALFEAVKAGHTHVVGRLLKRGAKIPFRSEFYPHHEKTALSAAMASSKFGVNMLELLLDSGANINERGGSDGETALLVAVRRGDRATVRFLLARGVDVEARDWAFRTPLSLAAQSLDERIVEMLLDYGATANSLEWWEIEWLRNTFGSGRLVWSVV</sequence>
<dbReference type="PANTHER" id="PTHR24123">
    <property type="entry name" value="ANKYRIN REPEAT-CONTAINING"/>
    <property type="match status" value="1"/>
</dbReference>
<dbReference type="InterPro" id="IPR002110">
    <property type="entry name" value="Ankyrin_rpt"/>
</dbReference>
<dbReference type="SUPFAM" id="SSF48403">
    <property type="entry name" value="Ankyrin repeat"/>
    <property type="match status" value="2"/>
</dbReference>
<feature type="repeat" description="ANK" evidence="3">
    <location>
        <begin position="411"/>
        <end position="445"/>
    </location>
</feature>
<dbReference type="InterPro" id="IPR036770">
    <property type="entry name" value="Ankyrin_rpt-contain_sf"/>
</dbReference>
<dbReference type="Pfam" id="PF13606">
    <property type="entry name" value="Ank_3"/>
    <property type="match status" value="1"/>
</dbReference>
<dbReference type="Gene3D" id="1.25.40.20">
    <property type="entry name" value="Ankyrin repeat-containing domain"/>
    <property type="match status" value="2"/>
</dbReference>
<feature type="repeat" description="ANK" evidence="3">
    <location>
        <begin position="46"/>
        <end position="78"/>
    </location>
</feature>
<keyword evidence="5" id="KW-1185">Reference proteome</keyword>
<evidence type="ECO:0000256" key="1">
    <source>
        <dbReference type="ARBA" id="ARBA00022737"/>
    </source>
</evidence>
<dbReference type="PROSITE" id="PS50088">
    <property type="entry name" value="ANK_REPEAT"/>
    <property type="match status" value="8"/>
</dbReference>
<keyword evidence="2 3" id="KW-0040">ANK repeat</keyword>
<dbReference type="AlphaFoldDB" id="A0AAJ0HFG2"/>
<feature type="repeat" description="ANK" evidence="3">
    <location>
        <begin position="335"/>
        <end position="367"/>
    </location>
</feature>
<feature type="repeat" description="ANK" evidence="3">
    <location>
        <begin position="374"/>
        <end position="406"/>
    </location>
</feature>
<dbReference type="EMBL" id="JAUIQD010000005">
    <property type="protein sequence ID" value="KAK3349686.1"/>
    <property type="molecule type" value="Genomic_DNA"/>
</dbReference>
<accession>A0AAJ0HFG2</accession>
<dbReference type="Pfam" id="PF12796">
    <property type="entry name" value="Ank_2"/>
    <property type="match status" value="3"/>
</dbReference>
<dbReference type="PROSITE" id="PS50297">
    <property type="entry name" value="ANK_REP_REGION"/>
    <property type="match status" value="6"/>
</dbReference>
<dbReference type="PANTHER" id="PTHR24123:SF33">
    <property type="entry name" value="PROTEIN HOS4"/>
    <property type="match status" value="1"/>
</dbReference>
<dbReference type="Pfam" id="PF00023">
    <property type="entry name" value="Ank"/>
    <property type="match status" value="1"/>
</dbReference>
<reference evidence="4" key="2">
    <citation type="submission" date="2023-06" db="EMBL/GenBank/DDBJ databases">
        <authorList>
            <consortium name="Lawrence Berkeley National Laboratory"/>
            <person name="Haridas S."/>
            <person name="Hensen N."/>
            <person name="Bonometti L."/>
            <person name="Westerberg I."/>
            <person name="Brannstrom I.O."/>
            <person name="Guillou S."/>
            <person name="Cros-Aarteil S."/>
            <person name="Calhoun S."/>
            <person name="Kuo A."/>
            <person name="Mondo S."/>
            <person name="Pangilinan J."/>
            <person name="Riley R."/>
            <person name="Labutti K."/>
            <person name="Andreopoulos B."/>
            <person name="Lipzen A."/>
            <person name="Chen C."/>
            <person name="Yanf M."/>
            <person name="Daum C."/>
            <person name="Ng V."/>
            <person name="Clum A."/>
            <person name="Steindorff A."/>
            <person name="Ohm R."/>
            <person name="Martin F."/>
            <person name="Silar P."/>
            <person name="Natvig D."/>
            <person name="Lalanne C."/>
            <person name="Gautier V."/>
            <person name="Ament-Velasquez S.L."/>
            <person name="Kruys A."/>
            <person name="Hutchinson M.I."/>
            <person name="Powell A.J."/>
            <person name="Barry K."/>
            <person name="Miller A.N."/>
            <person name="Grigoriev I.V."/>
            <person name="Debuchy R."/>
            <person name="Gladieux P."/>
            <person name="Thoren M.H."/>
            <person name="Johannesson H."/>
        </authorList>
    </citation>
    <scope>NUCLEOTIDE SEQUENCE</scope>
    <source>
        <strain evidence="4">CBS 955.72</strain>
    </source>
</reference>
<feature type="repeat" description="ANK" evidence="3">
    <location>
        <begin position="238"/>
        <end position="265"/>
    </location>
</feature>
<protein>
    <submittedName>
        <fullName evidence="4">Ankyrin repeat-containing domain protein</fullName>
    </submittedName>
</protein>
<keyword evidence="1" id="KW-0677">Repeat</keyword>
<gene>
    <name evidence="4" type="ORF">B0T25DRAFT_610583</name>
</gene>
<proteinExistence type="predicted"/>
<dbReference type="Proteomes" id="UP001275084">
    <property type="component" value="Unassembled WGS sequence"/>
</dbReference>
<evidence type="ECO:0000256" key="3">
    <source>
        <dbReference type="PROSITE-ProRule" id="PRU00023"/>
    </source>
</evidence>
<evidence type="ECO:0000256" key="2">
    <source>
        <dbReference type="ARBA" id="ARBA00023043"/>
    </source>
</evidence>
<comment type="caution">
    <text evidence="4">The sequence shown here is derived from an EMBL/GenBank/DDBJ whole genome shotgun (WGS) entry which is preliminary data.</text>
</comment>
<dbReference type="SMART" id="SM00248">
    <property type="entry name" value="ANK"/>
    <property type="match status" value="13"/>
</dbReference>
<feature type="repeat" description="ANK" evidence="3">
    <location>
        <begin position="447"/>
        <end position="479"/>
    </location>
</feature>
<organism evidence="4 5">
    <name type="scientific">Lasiosphaeria hispida</name>
    <dbReference type="NCBI Taxonomy" id="260671"/>
    <lineage>
        <taxon>Eukaryota</taxon>
        <taxon>Fungi</taxon>
        <taxon>Dikarya</taxon>
        <taxon>Ascomycota</taxon>
        <taxon>Pezizomycotina</taxon>
        <taxon>Sordariomycetes</taxon>
        <taxon>Sordariomycetidae</taxon>
        <taxon>Sordariales</taxon>
        <taxon>Lasiosphaeriaceae</taxon>
        <taxon>Lasiosphaeria</taxon>
    </lineage>
</organism>
<feature type="repeat" description="ANK" evidence="3">
    <location>
        <begin position="480"/>
        <end position="512"/>
    </location>
</feature>
<feature type="repeat" description="ANK" evidence="3">
    <location>
        <begin position="300"/>
        <end position="332"/>
    </location>
</feature>
<dbReference type="InterPro" id="IPR051165">
    <property type="entry name" value="Multifunctional_ANK_Repeat"/>
</dbReference>
<evidence type="ECO:0000313" key="5">
    <source>
        <dbReference type="Proteomes" id="UP001275084"/>
    </source>
</evidence>